<accession>A0A818K5D1</accession>
<protein>
    <recommendedName>
        <fullName evidence="1">Helix-turn-helix domain-containing protein</fullName>
    </recommendedName>
</protein>
<dbReference type="PANTHER" id="PTHR21301:SF10">
    <property type="entry name" value="REVERSE TRANSCRIPTASE DOMAIN-CONTAINING PROTEIN"/>
    <property type="match status" value="1"/>
</dbReference>
<reference evidence="2" key="1">
    <citation type="submission" date="2021-02" db="EMBL/GenBank/DDBJ databases">
        <authorList>
            <person name="Nowell W R."/>
        </authorList>
    </citation>
    <scope>NUCLEOTIDE SEQUENCE</scope>
</reference>
<proteinExistence type="predicted"/>
<comment type="caution">
    <text evidence="2">The sequence shown here is derived from an EMBL/GenBank/DDBJ whole genome shotgun (WGS) entry which is preliminary data.</text>
</comment>
<feature type="domain" description="Helix-turn-helix" evidence="1">
    <location>
        <begin position="964"/>
        <end position="1008"/>
    </location>
</feature>
<dbReference type="AlphaFoldDB" id="A0A818K5D1"/>
<evidence type="ECO:0000259" key="1">
    <source>
        <dbReference type="Pfam" id="PF26215"/>
    </source>
</evidence>
<gene>
    <name evidence="2" type="ORF">OXD698_LOCUS4075</name>
</gene>
<dbReference type="Proteomes" id="UP000663844">
    <property type="component" value="Unassembled WGS sequence"/>
</dbReference>
<sequence>MEYYNDIFDVPDDLSDKDDHNDTEDINKILDEYRQDFDFNYLNTNVDHEEMIIEQDNITTNDHQIVQEQILSQKLSQLSANNDTDDVSIEITVNDRIKRSISTSSTSDIVSKKFRSLEEEDEDEDEKIPTYLQSTNPFLNKFMTDDIINRMSTTITIEDLRQLAILKHKISMIRIRQQLWTIYLKSGMGQWKTDESHRTNVDRRIWPEEVRTIMLVKLKNNNNNNNQDEQKLCEEIVYDYLERFTQAMNYYCEEFTIRKNNLIGFTDEIEKIIETFVQQHGIRSGQMKLNYKTTLLKYGYDDQILQREYLRTNPTQYQQTIADRLYELRYEYVKSQQELIELKQRLIYNKPSTNSINPVSLSMLTSKIVDTMTMNLNVNSSLLDQQQKELQQHITDSIALSMSEVEIKIYEDRISLDKQASSLVIDDKNNESLSGYQVDLIFRRFKIINKKLEYIGQFRIDYYLRSSNHNIEQERINNGIILSCSPTIFIETSLHHRPLSTEQLKLLNRGPTYVPPCQSYVSLPSLESSKFLIDRTKNQYKVLQHELNILFPKYNIDKIKSANLNKQIKDLYVNMFSTSLTSTNHQRAKYEKELVQSIRIYLKENNLILRRTTDQRNNFYLGNRKDFEDKANEYIMKTDDFEYCQDVNETNLRQTYRYLNDIVGSINSNIETMFNKKKDKENEFKKLQIDFDQIQLSYLYFLPDVSKRNDISLKAIIAVSSKSSITSRLSQFLDELLRPIIQRAIEPTTFMNGTDFLQKLNVYVNNKKNGFNSKTMLVTITIKNYYTMLFHKEMLEVVKNFLFDKLDQSPVAKNISQMKFYDLTELFLKNNYFYYNNKIYRCARGSPKGLLLSETLCHIYAFYWQKVLLEKLSLQTHFYGRCQNQIFFTWNRSTNELHEILQTFGREHAHIEFDMKIDSTVPFLDVHVSNYHGTLFTRVYHDSNSQKYTLPYVVGNSKRAHSHWLRSALIRAVRYCTSVYDFNQERFYLQTTCLVNGYSLEFVDHRIHHFFTYFDATSLLSVSNQDEYDKLRRRLMTYIGEQKEYHLKNKELEKNKQLIRLNYLHEFGVKHEFNRQLKEILSKNLVDKNAPFIKQKLTINLSTIHQYSLNALLSQQKPSHSLFNKEKMFF</sequence>
<evidence type="ECO:0000313" key="3">
    <source>
        <dbReference type="Proteomes" id="UP000663844"/>
    </source>
</evidence>
<dbReference type="PANTHER" id="PTHR21301">
    <property type="entry name" value="REVERSE TRANSCRIPTASE"/>
    <property type="match status" value="1"/>
</dbReference>
<dbReference type="Pfam" id="PF26215">
    <property type="entry name" value="HTH_animal"/>
    <property type="match status" value="1"/>
</dbReference>
<evidence type="ECO:0000313" key="2">
    <source>
        <dbReference type="EMBL" id="CAF3554009.1"/>
    </source>
</evidence>
<name>A0A818K5D1_9BILA</name>
<dbReference type="InterPro" id="IPR058912">
    <property type="entry name" value="HTH_animal"/>
</dbReference>
<organism evidence="2 3">
    <name type="scientific">Adineta steineri</name>
    <dbReference type="NCBI Taxonomy" id="433720"/>
    <lineage>
        <taxon>Eukaryota</taxon>
        <taxon>Metazoa</taxon>
        <taxon>Spiralia</taxon>
        <taxon>Gnathifera</taxon>
        <taxon>Rotifera</taxon>
        <taxon>Eurotatoria</taxon>
        <taxon>Bdelloidea</taxon>
        <taxon>Adinetida</taxon>
        <taxon>Adinetidae</taxon>
        <taxon>Adineta</taxon>
    </lineage>
</organism>
<dbReference type="EMBL" id="CAJOAZ010000151">
    <property type="protein sequence ID" value="CAF3554009.1"/>
    <property type="molecule type" value="Genomic_DNA"/>
</dbReference>